<dbReference type="Pfam" id="PF00012">
    <property type="entry name" value="HSP70"/>
    <property type="match status" value="2"/>
</dbReference>
<feature type="compositionally biased region" description="Low complexity" evidence="6">
    <location>
        <begin position="421"/>
        <end position="451"/>
    </location>
</feature>
<dbReference type="EMBL" id="JAZGQK010000007">
    <property type="protein sequence ID" value="MEE6258968.1"/>
    <property type="molecule type" value="Genomic_DNA"/>
</dbReference>
<keyword evidence="7" id="KW-0472">Membrane</keyword>
<dbReference type="InterPro" id="IPR013126">
    <property type="entry name" value="Hsp_70_fam"/>
</dbReference>
<feature type="region of interest" description="Disordered" evidence="6">
    <location>
        <begin position="352"/>
        <end position="503"/>
    </location>
</feature>
<feature type="region of interest" description="Disordered" evidence="6">
    <location>
        <begin position="614"/>
        <end position="648"/>
    </location>
</feature>
<keyword evidence="2" id="KW-0547">Nucleotide-binding</keyword>
<dbReference type="PROSITE" id="PS01036">
    <property type="entry name" value="HSP70_3"/>
    <property type="match status" value="1"/>
</dbReference>
<dbReference type="CDD" id="cd06577">
    <property type="entry name" value="PASTA_pknB"/>
    <property type="match status" value="3"/>
</dbReference>
<dbReference type="PROSITE" id="PS51178">
    <property type="entry name" value="PASTA"/>
    <property type="match status" value="3"/>
</dbReference>
<dbReference type="PRINTS" id="PR00301">
    <property type="entry name" value="HEATSHOCK70"/>
</dbReference>
<dbReference type="Gene3D" id="3.90.640.10">
    <property type="entry name" value="Actin, Chain A, domain 4"/>
    <property type="match status" value="1"/>
</dbReference>
<dbReference type="Gene3D" id="3.30.420.40">
    <property type="match status" value="2"/>
</dbReference>
<comment type="caution">
    <text evidence="9">The sequence shown here is derived from an EMBL/GenBank/DDBJ whole genome shotgun (WGS) entry which is preliminary data.</text>
</comment>
<dbReference type="InterPro" id="IPR005543">
    <property type="entry name" value="PASTA_dom"/>
</dbReference>
<evidence type="ECO:0000313" key="9">
    <source>
        <dbReference type="EMBL" id="MEE6258968.1"/>
    </source>
</evidence>
<organism evidence="9 10">
    <name type="scientific">Plantactinospora sonchi</name>
    <dbReference type="NCBI Taxonomy" id="1544735"/>
    <lineage>
        <taxon>Bacteria</taxon>
        <taxon>Bacillati</taxon>
        <taxon>Actinomycetota</taxon>
        <taxon>Actinomycetes</taxon>
        <taxon>Micromonosporales</taxon>
        <taxon>Micromonosporaceae</taxon>
        <taxon>Plantactinospora</taxon>
    </lineage>
</organism>
<feature type="region of interest" description="Disordered" evidence="6">
    <location>
        <begin position="799"/>
        <end position="819"/>
    </location>
</feature>
<dbReference type="PANTHER" id="PTHR19375">
    <property type="entry name" value="HEAT SHOCK PROTEIN 70KDA"/>
    <property type="match status" value="1"/>
</dbReference>
<feature type="region of interest" description="Disordered" evidence="6">
    <location>
        <begin position="719"/>
        <end position="738"/>
    </location>
</feature>
<evidence type="ECO:0000256" key="4">
    <source>
        <dbReference type="ARBA" id="ARBA00023016"/>
    </source>
</evidence>
<keyword evidence="10" id="KW-1185">Reference proteome</keyword>
<reference evidence="9 10" key="1">
    <citation type="submission" date="2024-01" db="EMBL/GenBank/DDBJ databases">
        <title>Genome insights into Plantactinospora sonchi sp. nov.</title>
        <authorList>
            <person name="Wang L."/>
        </authorList>
    </citation>
    <scope>NUCLEOTIDE SEQUENCE [LARGE SCALE GENOMIC DNA]</scope>
    <source>
        <strain evidence="9 10">NEAU-QY2</strain>
    </source>
</reference>
<feature type="compositionally biased region" description="Low complexity" evidence="6">
    <location>
        <begin position="365"/>
        <end position="393"/>
    </location>
</feature>
<keyword evidence="3" id="KW-0067">ATP-binding</keyword>
<proteinExistence type="inferred from homology"/>
<comment type="similarity">
    <text evidence="1">Belongs to the heat shock protein 70 family.</text>
</comment>
<evidence type="ECO:0000256" key="5">
    <source>
        <dbReference type="ARBA" id="ARBA00023186"/>
    </source>
</evidence>
<evidence type="ECO:0000256" key="6">
    <source>
        <dbReference type="SAM" id="MobiDB-lite"/>
    </source>
</evidence>
<dbReference type="SUPFAM" id="SSF53067">
    <property type="entry name" value="Actin-like ATPase domain"/>
    <property type="match status" value="2"/>
</dbReference>
<dbReference type="Proteomes" id="UP001332243">
    <property type="component" value="Unassembled WGS sequence"/>
</dbReference>
<evidence type="ECO:0000259" key="8">
    <source>
        <dbReference type="PROSITE" id="PS51178"/>
    </source>
</evidence>
<feature type="transmembrane region" description="Helical" evidence="7">
    <location>
        <begin position="550"/>
        <end position="572"/>
    </location>
</feature>
<keyword evidence="7" id="KW-0812">Transmembrane</keyword>
<dbReference type="Pfam" id="PF03793">
    <property type="entry name" value="PASTA"/>
    <property type="match status" value="3"/>
</dbReference>
<dbReference type="InterPro" id="IPR043129">
    <property type="entry name" value="ATPase_NBD"/>
</dbReference>
<evidence type="ECO:0000256" key="7">
    <source>
        <dbReference type="SAM" id="Phobius"/>
    </source>
</evidence>
<gene>
    <name evidence="9" type="ORF">V1633_10755</name>
</gene>
<evidence type="ECO:0000256" key="3">
    <source>
        <dbReference type="ARBA" id="ARBA00022840"/>
    </source>
</evidence>
<feature type="compositionally biased region" description="Low complexity" evidence="6">
    <location>
        <begin position="725"/>
        <end position="738"/>
    </location>
</feature>
<keyword evidence="4" id="KW-0346">Stress response</keyword>
<accession>A0ABU7RR39</accession>
<feature type="domain" description="PASTA" evidence="8">
    <location>
        <begin position="655"/>
        <end position="721"/>
    </location>
</feature>
<dbReference type="InterPro" id="IPR018181">
    <property type="entry name" value="Heat_shock_70_CS"/>
</dbReference>
<dbReference type="RefSeq" id="WP_331214085.1">
    <property type="nucleotide sequence ID" value="NZ_JAZGQK010000007.1"/>
</dbReference>
<sequence length="819" mass="83247">MGYGLGVDLGTTYTAAAVRVDGAVEVVRLGSRRPEIPSLVFVRDDGEVLVGEPAERRGGAEPGRLAREFKRRVGDPVPILVAGAPYSAHALLARLLKEVHSTVVAGREEAPTSVTLTHPANWGSFKVDLLRQAVRLADLDRVELRTEPEAAAVQYAAGDRVRPGEIVAVYDLGGGTFDAAVLRKTATGFELLGEPEGIEQLGGIDFDEAVLGHVLGTLGSTLDGLDPEDEETTAALGRLRRDCIEAKEGLSDDTEVLIPVALPGLHTRVRLNRSEFEAMVSPALTDTVNALRRALRSASVAPEQLRSVLLAGGSSRIPLVSQLLGTAFGRPVVLDPQPEHTIALGAARLTGSAAGSSAGPVTGSTAPVRATARPTTPAAPGSRAPTLPSTGSPVPTPPPNFPPAAGPTTGAPVPTPPTGPPGSVSPVGAPVPTSPAAAGHARHPGAPVTAAPGGGPPGPDGGTPPVSPAAGPGTSQQRPPGEPRFAPGRAVTGEPVAAVPVTDPDRTSVLARVAVPPHPGGGRPTPGWTGQAPPVPARAGGGGWRRLPRWAVPALGGLGVLILLVVIGALVLSPDSGGERNPTGAGTGSPVTVPNVVGKPKAQAAAELAAAGLSPLESSAEPTGSCAPGTVTDQDPPGGGTADRQSRVTLRVCGDSPELRVPDELVGDSFTAVKAALEEKNLEVKRVDVADSAPAGQVIEVDPPSGTVVEPGSLVEVSVSKGRNTTPPRTTPPARTTVPDVLGWSEHQARDALEHAGLRPVVEYVDATMDEADRVTAQHPHAGERVNRGTRVTITVTRWTAPSTPPTPPSLAPDAAPGG</sequence>
<dbReference type="SUPFAM" id="SSF54184">
    <property type="entry name" value="Penicillin-binding protein 2x (pbp-2x), c-terminal domain"/>
    <property type="match status" value="1"/>
</dbReference>
<dbReference type="Gene3D" id="3.30.10.20">
    <property type="match status" value="3"/>
</dbReference>
<feature type="compositionally biased region" description="Pro residues" evidence="6">
    <location>
        <begin position="394"/>
        <end position="405"/>
    </location>
</feature>
<protein>
    <submittedName>
        <fullName evidence="9">Hsp70 family protein</fullName>
    </submittedName>
</protein>
<keyword evidence="5" id="KW-0143">Chaperone</keyword>
<dbReference type="SMART" id="SM00740">
    <property type="entry name" value="PASTA"/>
    <property type="match status" value="3"/>
</dbReference>
<name>A0ABU7RR39_9ACTN</name>
<evidence type="ECO:0000256" key="1">
    <source>
        <dbReference type="ARBA" id="ARBA00007381"/>
    </source>
</evidence>
<feature type="domain" description="PASTA" evidence="8">
    <location>
        <begin position="587"/>
        <end position="654"/>
    </location>
</feature>
<evidence type="ECO:0000313" key="10">
    <source>
        <dbReference type="Proteomes" id="UP001332243"/>
    </source>
</evidence>
<feature type="region of interest" description="Disordered" evidence="6">
    <location>
        <begin position="576"/>
        <end position="595"/>
    </location>
</feature>
<keyword evidence="7" id="KW-1133">Transmembrane helix</keyword>
<evidence type="ECO:0000256" key="2">
    <source>
        <dbReference type="ARBA" id="ARBA00022741"/>
    </source>
</evidence>
<feature type="domain" description="PASTA" evidence="8">
    <location>
        <begin position="732"/>
        <end position="798"/>
    </location>
</feature>